<evidence type="ECO:0000256" key="8">
    <source>
        <dbReference type="ARBA" id="ARBA00023136"/>
    </source>
</evidence>
<reference evidence="12" key="1">
    <citation type="journal article" date="2016" name="Nature">
        <title>The genome of the seagrass Zostera marina reveals angiosperm adaptation to the sea.</title>
        <authorList>
            <person name="Olsen J.L."/>
            <person name="Rouze P."/>
            <person name="Verhelst B."/>
            <person name="Lin Y.-C."/>
            <person name="Bayer T."/>
            <person name="Collen J."/>
            <person name="Dattolo E."/>
            <person name="De Paoli E."/>
            <person name="Dittami S."/>
            <person name="Maumus F."/>
            <person name="Michel G."/>
            <person name="Kersting A."/>
            <person name="Lauritano C."/>
            <person name="Lohaus R."/>
            <person name="Toepel M."/>
            <person name="Tonon T."/>
            <person name="Vanneste K."/>
            <person name="Amirebrahimi M."/>
            <person name="Brakel J."/>
            <person name="Bostroem C."/>
            <person name="Chovatia M."/>
            <person name="Grimwood J."/>
            <person name="Jenkins J.W."/>
            <person name="Jueterbock A."/>
            <person name="Mraz A."/>
            <person name="Stam W.T."/>
            <person name="Tice H."/>
            <person name="Bornberg-Bauer E."/>
            <person name="Green P.J."/>
            <person name="Pearson G.A."/>
            <person name="Procaccini G."/>
            <person name="Duarte C.M."/>
            <person name="Schmutz J."/>
            <person name="Reusch T.B.H."/>
            <person name="Van de Peer Y."/>
        </authorList>
    </citation>
    <scope>NUCLEOTIDE SEQUENCE [LARGE SCALE GENOMIC DNA]</scope>
    <source>
        <strain evidence="12">cv. Finnish</strain>
    </source>
</reference>
<name>A0A0K9Q666_ZOSMR</name>
<comment type="subcellular location">
    <subcellularLocation>
        <location evidence="1">Plastid</location>
        <location evidence="1">Chloroplast membrane</location>
        <topology evidence="1">Multi-pass membrane protein</topology>
    </subcellularLocation>
</comment>
<keyword evidence="8 10" id="KW-0472">Membrane</keyword>
<keyword evidence="7 10" id="KW-1133">Transmembrane helix</keyword>
<dbReference type="GO" id="GO:0099402">
    <property type="term" value="P:plant organ development"/>
    <property type="evidence" value="ECO:0000318"/>
    <property type="project" value="GO_Central"/>
</dbReference>
<proteinExistence type="inferred from homology"/>
<keyword evidence="6" id="KW-0809">Transit peptide</keyword>
<feature type="transmembrane region" description="Helical" evidence="10">
    <location>
        <begin position="361"/>
        <end position="382"/>
    </location>
</feature>
<sequence>MAAVYAVFQTTPASVILQLKTTQPTSSSASYSPLFFTPLPSPFHSRNRLVQRGRCIGQMVNLPYLRASHAPAFVDPKEHLERCFDAFSAKGRPVDAFCNAPVTMKGQYGSVGSVTLEKSKLDLSSKTTRSSPEVSIGGGGGNIGKNNKHGGGDGGDDGGDDDDYFGDFEEGEEGDEGGLFRRRTILEELFDKKFVDAVLQEWYKTMVNLPAGLRQAYEMGLVSSAQMVRFLEINARPTTIRKISRSLPQHMSRAFIGRILADPSFVYKMLLEQVTTIGCSAWWEFTTRKERIKQEWDLALINILTVSVCNAIVVWSSAPCRSYGNTFQFDLQNTLQKLPNNVFEKSYPMREFDMQKRVQSFFYKAAELCLVGTVAGTIQGAFSKVSSSKKERLSMSVPTVSSNALGYGAFLGLYANLRYQLLCGIDRAMFYHFDVIGVGLFFTTVLRVMNVKLGETSRLAWQGIEADPLFQSDNLSRVYNRPSNSVEKPTTDWLMSKEAVISSLERLGFKKGGGGGSVDSETTPRVRRKRVVKKKIPISSR</sequence>
<dbReference type="GO" id="GO:0031969">
    <property type="term" value="C:chloroplast membrane"/>
    <property type="evidence" value="ECO:0007669"/>
    <property type="project" value="UniProtKB-SubCell"/>
</dbReference>
<evidence type="ECO:0000313" key="11">
    <source>
        <dbReference type="EMBL" id="KMZ76277.1"/>
    </source>
</evidence>
<evidence type="ECO:0000256" key="4">
    <source>
        <dbReference type="ARBA" id="ARBA00022640"/>
    </source>
</evidence>
<evidence type="ECO:0008006" key="13">
    <source>
        <dbReference type="Google" id="ProtNLM"/>
    </source>
</evidence>
<feature type="region of interest" description="Disordered" evidence="9">
    <location>
        <begin position="511"/>
        <end position="541"/>
    </location>
</feature>
<evidence type="ECO:0000256" key="1">
    <source>
        <dbReference type="ARBA" id="ARBA00004508"/>
    </source>
</evidence>
<comment type="caution">
    <text evidence="11">The sequence shown here is derived from an EMBL/GenBank/DDBJ whole genome shotgun (WGS) entry which is preliminary data.</text>
</comment>
<dbReference type="Proteomes" id="UP000036987">
    <property type="component" value="Unassembled WGS sequence"/>
</dbReference>
<accession>A0A0K9Q666</accession>
<keyword evidence="12" id="KW-1185">Reference proteome</keyword>
<dbReference type="Pfam" id="PF11891">
    <property type="entry name" value="RETICULATA-like"/>
    <property type="match status" value="1"/>
</dbReference>
<dbReference type="OMA" id="FWTLAPC"/>
<dbReference type="STRING" id="29655.A0A0K9Q666"/>
<feature type="compositionally biased region" description="Polar residues" evidence="9">
    <location>
        <begin position="124"/>
        <end position="133"/>
    </location>
</feature>
<evidence type="ECO:0000256" key="9">
    <source>
        <dbReference type="SAM" id="MobiDB-lite"/>
    </source>
</evidence>
<evidence type="ECO:0000256" key="10">
    <source>
        <dbReference type="SAM" id="Phobius"/>
    </source>
</evidence>
<dbReference type="OrthoDB" id="513951at2759"/>
<organism evidence="11 12">
    <name type="scientific">Zostera marina</name>
    <name type="common">Eelgrass</name>
    <dbReference type="NCBI Taxonomy" id="29655"/>
    <lineage>
        <taxon>Eukaryota</taxon>
        <taxon>Viridiplantae</taxon>
        <taxon>Streptophyta</taxon>
        <taxon>Embryophyta</taxon>
        <taxon>Tracheophyta</taxon>
        <taxon>Spermatophyta</taxon>
        <taxon>Magnoliopsida</taxon>
        <taxon>Liliopsida</taxon>
        <taxon>Zosteraceae</taxon>
        <taxon>Zostera</taxon>
    </lineage>
</organism>
<dbReference type="EMBL" id="LFYR01000056">
    <property type="protein sequence ID" value="KMZ76277.1"/>
    <property type="molecule type" value="Genomic_DNA"/>
</dbReference>
<gene>
    <name evidence="11" type="ORF">ZOSMA_104G00300</name>
</gene>
<dbReference type="PANTHER" id="PTHR31038">
    <property type="entry name" value="EXPRESSED PROTEIN-RELATED"/>
    <property type="match status" value="1"/>
</dbReference>
<protein>
    <recommendedName>
        <fullName evidence="13">Protein RETICULATA-RELATED 1, chloroplastic</fullName>
    </recommendedName>
</protein>
<keyword evidence="5 10" id="KW-0812">Transmembrane</keyword>
<dbReference type="PANTHER" id="PTHR31038:SF2">
    <property type="entry name" value="PROTEIN RETICULATA-RELATED 1, CHLOROPLASTIC"/>
    <property type="match status" value="1"/>
</dbReference>
<evidence type="ECO:0000256" key="6">
    <source>
        <dbReference type="ARBA" id="ARBA00022946"/>
    </source>
</evidence>
<feature type="transmembrane region" description="Helical" evidence="10">
    <location>
        <begin position="429"/>
        <end position="449"/>
    </location>
</feature>
<evidence type="ECO:0000313" key="12">
    <source>
        <dbReference type="Proteomes" id="UP000036987"/>
    </source>
</evidence>
<feature type="transmembrane region" description="Helical" evidence="10">
    <location>
        <begin position="394"/>
        <end position="417"/>
    </location>
</feature>
<dbReference type="InterPro" id="IPR021825">
    <property type="entry name" value="RETICULATA-related"/>
</dbReference>
<evidence type="ECO:0000256" key="3">
    <source>
        <dbReference type="ARBA" id="ARBA00022528"/>
    </source>
</evidence>
<evidence type="ECO:0000256" key="7">
    <source>
        <dbReference type="ARBA" id="ARBA00022989"/>
    </source>
</evidence>
<feature type="transmembrane region" description="Helical" evidence="10">
    <location>
        <begin position="298"/>
        <end position="318"/>
    </location>
</feature>
<evidence type="ECO:0000256" key="2">
    <source>
        <dbReference type="ARBA" id="ARBA00010793"/>
    </source>
</evidence>
<evidence type="ECO:0000256" key="5">
    <source>
        <dbReference type="ARBA" id="ARBA00022692"/>
    </source>
</evidence>
<feature type="compositionally biased region" description="Basic residues" evidence="9">
    <location>
        <begin position="525"/>
        <end position="541"/>
    </location>
</feature>
<feature type="compositionally biased region" description="Acidic residues" evidence="9">
    <location>
        <begin position="154"/>
        <end position="176"/>
    </location>
</feature>
<feature type="region of interest" description="Disordered" evidence="9">
    <location>
        <begin position="122"/>
        <end position="176"/>
    </location>
</feature>
<keyword evidence="4" id="KW-0934">Plastid</keyword>
<keyword evidence="3" id="KW-0150">Chloroplast</keyword>
<dbReference type="AlphaFoldDB" id="A0A0K9Q666"/>
<comment type="similarity">
    <text evidence="2">Belongs to the RETICULATA family.</text>
</comment>